<reference evidence="2 3" key="1">
    <citation type="journal article" date="2007" name="Int. J. Syst. Evol. Microbiol.">
        <title>Halomonas saccharevitans sp. nov., Halomonas arcis sp. nov. and Halomonas subterranea sp. nov., halophilic bacteria isolated from hypersaline environments of China.</title>
        <authorList>
            <person name="Xu X.W."/>
            <person name="Wu Y.H."/>
            <person name="Zhou Z."/>
            <person name="Wang C.S."/>
            <person name="Zhou Y.G."/>
            <person name="Zhang H.B."/>
            <person name="Wang Y."/>
            <person name="Wu M."/>
        </authorList>
    </citation>
    <scope>NUCLEOTIDE SEQUENCE [LARGE SCALE GENOMIC DNA]</scope>
    <source>
        <strain evidence="2 3">TBZ3</strain>
    </source>
</reference>
<evidence type="ECO:0000313" key="2">
    <source>
        <dbReference type="EMBL" id="TLF50728.1"/>
    </source>
</evidence>
<comment type="caution">
    <text evidence="2">The sequence shown here is derived from an EMBL/GenBank/DDBJ whole genome shotgun (WGS) entry which is preliminary data.</text>
</comment>
<evidence type="ECO:0000313" key="3">
    <source>
        <dbReference type="Proteomes" id="UP000306973"/>
    </source>
</evidence>
<dbReference type="EMBL" id="VBUI01000011">
    <property type="protein sequence ID" value="TLF50728.1"/>
    <property type="molecule type" value="Genomic_DNA"/>
</dbReference>
<name>A0A5R8MHL8_9GAMM</name>
<keyword evidence="3" id="KW-1185">Reference proteome</keyword>
<accession>A0A5R8MHL8</accession>
<dbReference type="Proteomes" id="UP000306973">
    <property type="component" value="Unassembled WGS sequence"/>
</dbReference>
<organism evidence="2 3">
    <name type="scientific">Halomonas urmiana</name>
    <dbReference type="NCBI Taxonomy" id="490901"/>
    <lineage>
        <taxon>Bacteria</taxon>
        <taxon>Pseudomonadati</taxon>
        <taxon>Pseudomonadota</taxon>
        <taxon>Gammaproteobacteria</taxon>
        <taxon>Oceanospirillales</taxon>
        <taxon>Halomonadaceae</taxon>
        <taxon>Halomonas</taxon>
    </lineage>
</organism>
<dbReference type="RefSeq" id="WP_138181132.1">
    <property type="nucleotide sequence ID" value="NZ_VBUI01000011.1"/>
</dbReference>
<feature type="region of interest" description="Disordered" evidence="1">
    <location>
        <begin position="22"/>
        <end position="72"/>
    </location>
</feature>
<feature type="compositionally biased region" description="Basic and acidic residues" evidence="1">
    <location>
        <begin position="28"/>
        <end position="41"/>
    </location>
</feature>
<sequence>MPRDDGRFDAFDHADRVKEGRAFQLLEQLRDGPREVGDDRPPHHRPPRHPLPHYPPPHHRRAPSTRDRFSVD</sequence>
<evidence type="ECO:0000256" key="1">
    <source>
        <dbReference type="SAM" id="MobiDB-lite"/>
    </source>
</evidence>
<feature type="compositionally biased region" description="Basic residues" evidence="1">
    <location>
        <begin position="42"/>
        <end position="63"/>
    </location>
</feature>
<gene>
    <name evidence="2" type="ORF">FEI13_08595</name>
</gene>
<protein>
    <submittedName>
        <fullName evidence="2">Uncharacterized protein</fullName>
    </submittedName>
</protein>
<proteinExistence type="predicted"/>
<dbReference type="AlphaFoldDB" id="A0A5R8MHL8"/>